<dbReference type="SUPFAM" id="SSF54001">
    <property type="entry name" value="Cysteine proteinases"/>
    <property type="match status" value="1"/>
</dbReference>
<dbReference type="Proteomes" id="UP001161247">
    <property type="component" value="Chromosome 4"/>
</dbReference>
<evidence type="ECO:0000256" key="2">
    <source>
        <dbReference type="ARBA" id="ARBA00023157"/>
    </source>
</evidence>
<dbReference type="InterPro" id="IPR000668">
    <property type="entry name" value="Peptidase_C1A_C"/>
</dbReference>
<sequence length="362" mass="40975">MAKILVLMLLVEFFLVFGWFLSSSSSATASVLPNPSSSPNSIDPLIIHQEFENFITEYGKNYTTEEERSKRFQIFTKTFNYIAEFNRTRGPNTTFDLGINFFADLDDDELEKFCGDLPVSDSDEDYVRDDEEEERNMYNMTDQLPASVDWRSKGAVTSVKDQTSPACGGCWAFGTIAALEGLVQIRKKKLVELSVQELIDCVEGSSCRGGYPDDAYEYILENQISSEEFYSYVGFKHTYCANAITKREAKIDQYEQVPQGNELALKRRVAAQPVTVGICSDKAYYTYRRGVFSHDCPGGRTAKLNHVVAVVGYGTDAHGTDFWIIKDSQGTNWGERGFMRMKRGVGLRRIARYAFYPVIVEF</sequence>
<dbReference type="AlphaFoldDB" id="A0AAV1D6Q4"/>
<dbReference type="InterPro" id="IPR039417">
    <property type="entry name" value="Peptidase_C1A_papain-like"/>
</dbReference>
<dbReference type="SMART" id="SM00848">
    <property type="entry name" value="Inhibitor_I29"/>
    <property type="match status" value="1"/>
</dbReference>
<evidence type="ECO:0000259" key="4">
    <source>
        <dbReference type="SMART" id="SM00645"/>
    </source>
</evidence>
<keyword evidence="2" id="KW-1015">Disulfide bond</keyword>
<dbReference type="Pfam" id="PF08246">
    <property type="entry name" value="Inhibitor_I29"/>
    <property type="match status" value="1"/>
</dbReference>
<reference evidence="6" key="1">
    <citation type="submission" date="2023-03" db="EMBL/GenBank/DDBJ databases">
        <authorList>
            <person name="Julca I."/>
        </authorList>
    </citation>
    <scope>NUCLEOTIDE SEQUENCE</scope>
</reference>
<evidence type="ECO:0000256" key="1">
    <source>
        <dbReference type="ARBA" id="ARBA00008455"/>
    </source>
</evidence>
<dbReference type="InterPro" id="IPR013128">
    <property type="entry name" value="Peptidase_C1A"/>
</dbReference>
<feature type="domain" description="Cathepsin propeptide inhibitor" evidence="5">
    <location>
        <begin position="51"/>
        <end position="110"/>
    </location>
</feature>
<dbReference type="SMART" id="SM00645">
    <property type="entry name" value="Pept_C1"/>
    <property type="match status" value="1"/>
</dbReference>
<comment type="similarity">
    <text evidence="1">Belongs to the peptidase C1 family.</text>
</comment>
<dbReference type="PRINTS" id="PR00705">
    <property type="entry name" value="PAPAIN"/>
</dbReference>
<dbReference type="InterPro" id="IPR013201">
    <property type="entry name" value="Prot_inhib_I29"/>
</dbReference>
<accession>A0AAV1D6Q4</accession>
<keyword evidence="7" id="KW-1185">Reference proteome</keyword>
<organism evidence="6 7">
    <name type="scientific">Oldenlandia corymbosa var. corymbosa</name>
    <dbReference type="NCBI Taxonomy" id="529605"/>
    <lineage>
        <taxon>Eukaryota</taxon>
        <taxon>Viridiplantae</taxon>
        <taxon>Streptophyta</taxon>
        <taxon>Embryophyta</taxon>
        <taxon>Tracheophyta</taxon>
        <taxon>Spermatophyta</taxon>
        <taxon>Magnoliopsida</taxon>
        <taxon>eudicotyledons</taxon>
        <taxon>Gunneridae</taxon>
        <taxon>Pentapetalae</taxon>
        <taxon>asterids</taxon>
        <taxon>lamiids</taxon>
        <taxon>Gentianales</taxon>
        <taxon>Rubiaceae</taxon>
        <taxon>Rubioideae</taxon>
        <taxon>Spermacoceae</taxon>
        <taxon>Hedyotis-Oldenlandia complex</taxon>
        <taxon>Oldenlandia</taxon>
    </lineage>
</organism>
<dbReference type="GO" id="GO:0008234">
    <property type="term" value="F:cysteine-type peptidase activity"/>
    <property type="evidence" value="ECO:0007669"/>
    <property type="project" value="InterPro"/>
</dbReference>
<evidence type="ECO:0000256" key="3">
    <source>
        <dbReference type="SAM" id="SignalP"/>
    </source>
</evidence>
<dbReference type="PANTHER" id="PTHR12411">
    <property type="entry name" value="CYSTEINE PROTEASE FAMILY C1-RELATED"/>
    <property type="match status" value="1"/>
</dbReference>
<dbReference type="CDD" id="cd02248">
    <property type="entry name" value="Peptidase_C1A"/>
    <property type="match status" value="1"/>
</dbReference>
<feature type="domain" description="Peptidase C1A papain C-terminal" evidence="4">
    <location>
        <begin position="144"/>
        <end position="358"/>
    </location>
</feature>
<dbReference type="InterPro" id="IPR038765">
    <property type="entry name" value="Papain-like_cys_pep_sf"/>
</dbReference>
<dbReference type="Gene3D" id="3.90.70.10">
    <property type="entry name" value="Cysteine proteinases"/>
    <property type="match status" value="1"/>
</dbReference>
<dbReference type="Pfam" id="PF00112">
    <property type="entry name" value="Peptidase_C1"/>
    <property type="match status" value="1"/>
</dbReference>
<dbReference type="EMBL" id="OX459121">
    <property type="protein sequence ID" value="CAI9103544.1"/>
    <property type="molecule type" value="Genomic_DNA"/>
</dbReference>
<evidence type="ECO:0000313" key="6">
    <source>
        <dbReference type="EMBL" id="CAI9103544.1"/>
    </source>
</evidence>
<keyword evidence="3" id="KW-0732">Signal</keyword>
<evidence type="ECO:0000259" key="5">
    <source>
        <dbReference type="SMART" id="SM00848"/>
    </source>
</evidence>
<name>A0AAV1D6Q4_OLDCO</name>
<proteinExistence type="inferred from homology"/>
<feature type="chain" id="PRO_5043426823" evidence="3">
    <location>
        <begin position="19"/>
        <end position="362"/>
    </location>
</feature>
<protein>
    <submittedName>
        <fullName evidence="6">OLC1v1002047C1</fullName>
    </submittedName>
</protein>
<feature type="signal peptide" evidence="3">
    <location>
        <begin position="1"/>
        <end position="18"/>
    </location>
</feature>
<evidence type="ECO:0000313" key="7">
    <source>
        <dbReference type="Proteomes" id="UP001161247"/>
    </source>
</evidence>
<dbReference type="GO" id="GO:0006508">
    <property type="term" value="P:proteolysis"/>
    <property type="evidence" value="ECO:0007669"/>
    <property type="project" value="InterPro"/>
</dbReference>
<gene>
    <name evidence="6" type="ORF">OLC1_LOCUS12679</name>
</gene>